<reference evidence="1 2" key="1">
    <citation type="submission" date="2015-04" db="EMBL/GenBank/DDBJ databases">
        <authorList>
            <person name="Syromyatnikov M.Y."/>
            <person name="Popov V.N."/>
        </authorList>
    </citation>
    <scope>NUCLEOTIDE SEQUENCE [LARGE SCALE GENOMIC DNA]</scope>
</reference>
<dbReference type="EMBL" id="CVRI01000073">
    <property type="protein sequence ID" value="CRL07704.1"/>
    <property type="molecule type" value="Genomic_DNA"/>
</dbReference>
<accession>A0A1J1J5L5</accession>
<keyword evidence="2" id="KW-1185">Reference proteome</keyword>
<proteinExistence type="predicted"/>
<protein>
    <submittedName>
        <fullName evidence="1">CLUMA_CG020658, isoform A</fullName>
    </submittedName>
</protein>
<sequence>MFCSFCKNIDGIKQFKRKICNFGHILCEKCDKNIENCPACETKFSKIAMLNNTPRLFIDTLTNSEETFNDRKSVISKSDSMEKMLREIESCEKRKKEENDLIDPTYFKYFEVVSKKDDQTSSENSGSLNEEEEFEIMKCYEKVEKKNNERKTSECKGKFTMCSSRDNQNSVLTHREVQTSFAYNENTSRSANKSKTSDMNQEAHSIGCYDFGDQSAISLQSSVFEIYKNPNSIDESDTLHFTSLAVSRTSTPPPDSPPKSLFSSIAHRVKFSHSFNFESTRAEPILVSHQETLDSSNDQQRNQSRKLSRFPVPCPISHCETWSVPSDFCNHLTIDHPCIDVLKVAPGKIINMKLNFRGNPNIVMCQRMFLIKDKMTDIGYGTFENCLPVVLMTSNMTLQKIFGFPINDDSLYVWLVGVYDFQLSYTITLWTVGRDETEPTFLKSMSNFTYLMKKPLNPAGIISNALSIVDIKKHIRDGQKFLSCQITFH</sequence>
<organism evidence="1 2">
    <name type="scientific">Clunio marinus</name>
    <dbReference type="NCBI Taxonomy" id="568069"/>
    <lineage>
        <taxon>Eukaryota</taxon>
        <taxon>Metazoa</taxon>
        <taxon>Ecdysozoa</taxon>
        <taxon>Arthropoda</taxon>
        <taxon>Hexapoda</taxon>
        <taxon>Insecta</taxon>
        <taxon>Pterygota</taxon>
        <taxon>Neoptera</taxon>
        <taxon>Endopterygota</taxon>
        <taxon>Diptera</taxon>
        <taxon>Nematocera</taxon>
        <taxon>Chironomoidea</taxon>
        <taxon>Chironomidae</taxon>
        <taxon>Clunio</taxon>
    </lineage>
</organism>
<dbReference type="AlphaFoldDB" id="A0A1J1J5L5"/>
<gene>
    <name evidence="1" type="ORF">CLUMA_CG020658</name>
</gene>
<evidence type="ECO:0000313" key="2">
    <source>
        <dbReference type="Proteomes" id="UP000183832"/>
    </source>
</evidence>
<dbReference type="Proteomes" id="UP000183832">
    <property type="component" value="Unassembled WGS sequence"/>
</dbReference>
<dbReference type="OrthoDB" id="7967959at2759"/>
<name>A0A1J1J5L5_9DIPT</name>
<evidence type="ECO:0000313" key="1">
    <source>
        <dbReference type="EMBL" id="CRL07704.1"/>
    </source>
</evidence>